<accession>A0A2W2BL21</accession>
<gene>
    <name evidence="1" type="ORF">C1I93_28090</name>
</gene>
<dbReference type="AlphaFoldDB" id="A0A2W2BL21"/>
<dbReference type="SUPFAM" id="SSF56601">
    <property type="entry name" value="beta-lactamase/transpeptidase-like"/>
    <property type="match status" value="1"/>
</dbReference>
<organism evidence="1 2">
    <name type="scientific">Micromonospora endophytica</name>
    <dbReference type="NCBI Taxonomy" id="515350"/>
    <lineage>
        <taxon>Bacteria</taxon>
        <taxon>Bacillati</taxon>
        <taxon>Actinomycetota</taxon>
        <taxon>Actinomycetes</taxon>
        <taxon>Micromonosporales</taxon>
        <taxon>Micromonosporaceae</taxon>
        <taxon>Micromonospora</taxon>
    </lineage>
</organism>
<dbReference type="Pfam" id="PF00144">
    <property type="entry name" value="Beta-lactamase"/>
    <property type="match status" value="1"/>
</dbReference>
<dbReference type="PANTHER" id="PTHR46825:SF7">
    <property type="entry name" value="D-ALANYL-D-ALANINE CARBOXYPEPTIDASE"/>
    <property type="match status" value="1"/>
</dbReference>
<dbReference type="InterPro" id="IPR050491">
    <property type="entry name" value="AmpC-like"/>
</dbReference>
<evidence type="ECO:0000313" key="2">
    <source>
        <dbReference type="Proteomes" id="UP000248627"/>
    </source>
</evidence>
<dbReference type="Proteomes" id="UP000248627">
    <property type="component" value="Unassembled WGS sequence"/>
</dbReference>
<protein>
    <submittedName>
        <fullName evidence="1">Uncharacterized protein</fullName>
    </submittedName>
</protein>
<proteinExistence type="predicted"/>
<sequence>MVPSSSAAYCCSTYCDSTIVATSGVADRATGRPLPPDGRFRIASTRKTIEATVVLQLVAEGRLSLEDTLERWLPGVTRGVGHDRRRITVRHLLANTSGLHDDLPGYTTPEEYLEQRYDIHTREQLVTRAMTHPLDFPPG</sequence>
<reference evidence="1 2" key="1">
    <citation type="submission" date="2018-01" db="EMBL/GenBank/DDBJ databases">
        <title>Draft genome sequence of Jishengella endophytica.</title>
        <authorList>
            <person name="Sahin N."/>
            <person name="Ay H."/>
            <person name="Saygin H."/>
        </authorList>
    </citation>
    <scope>NUCLEOTIDE SEQUENCE [LARGE SCALE GENOMIC DNA]</scope>
    <source>
        <strain evidence="1 2">DSM 45430</strain>
    </source>
</reference>
<dbReference type="Gene3D" id="3.40.710.10">
    <property type="entry name" value="DD-peptidase/beta-lactamase superfamily"/>
    <property type="match status" value="1"/>
</dbReference>
<dbReference type="RefSeq" id="WP_111246284.1">
    <property type="nucleotide sequence ID" value="NZ_AP023358.1"/>
</dbReference>
<keyword evidence="2" id="KW-1185">Reference proteome</keyword>
<dbReference type="InterPro" id="IPR012338">
    <property type="entry name" value="Beta-lactam/transpept-like"/>
</dbReference>
<comment type="caution">
    <text evidence="1">The sequence shown here is derived from an EMBL/GenBank/DDBJ whole genome shotgun (WGS) entry which is preliminary data.</text>
</comment>
<name>A0A2W2BL21_9ACTN</name>
<dbReference type="EMBL" id="POTX01000327">
    <property type="protein sequence ID" value="PZF86010.1"/>
    <property type="molecule type" value="Genomic_DNA"/>
</dbReference>
<dbReference type="PANTHER" id="PTHR46825">
    <property type="entry name" value="D-ALANYL-D-ALANINE-CARBOXYPEPTIDASE/ENDOPEPTIDASE AMPH"/>
    <property type="match status" value="1"/>
</dbReference>
<dbReference type="OrthoDB" id="3174977at2"/>
<evidence type="ECO:0000313" key="1">
    <source>
        <dbReference type="EMBL" id="PZF86010.1"/>
    </source>
</evidence>
<dbReference type="InterPro" id="IPR001466">
    <property type="entry name" value="Beta-lactam-related"/>
</dbReference>